<reference evidence="2 3" key="1">
    <citation type="submission" date="2014-04" db="EMBL/GenBank/DDBJ databases">
        <authorList>
            <consortium name="DOE Joint Genome Institute"/>
            <person name="Kuo A."/>
            <person name="Martino E."/>
            <person name="Perotto S."/>
            <person name="Kohler A."/>
            <person name="Nagy L.G."/>
            <person name="Floudas D."/>
            <person name="Copeland A."/>
            <person name="Barry K.W."/>
            <person name="Cichocki N."/>
            <person name="Veneault-Fourrey C."/>
            <person name="LaButti K."/>
            <person name="Lindquist E.A."/>
            <person name="Lipzen A."/>
            <person name="Lundell T."/>
            <person name="Morin E."/>
            <person name="Murat C."/>
            <person name="Sun H."/>
            <person name="Tunlid A."/>
            <person name="Henrissat B."/>
            <person name="Grigoriev I.V."/>
            <person name="Hibbett D.S."/>
            <person name="Martin F."/>
            <person name="Nordberg H.P."/>
            <person name="Cantor M.N."/>
            <person name="Hua S.X."/>
        </authorList>
    </citation>
    <scope>NUCLEOTIDE SEQUENCE [LARGE SCALE GENOMIC DNA]</scope>
    <source>
        <strain evidence="2 3">Zn</strain>
    </source>
</reference>
<reference evidence="3" key="2">
    <citation type="submission" date="2015-01" db="EMBL/GenBank/DDBJ databases">
        <title>Evolutionary Origins and Diversification of the Mycorrhizal Mutualists.</title>
        <authorList>
            <consortium name="DOE Joint Genome Institute"/>
            <consortium name="Mycorrhizal Genomics Consortium"/>
            <person name="Kohler A."/>
            <person name="Kuo A."/>
            <person name="Nagy L.G."/>
            <person name="Floudas D."/>
            <person name="Copeland A."/>
            <person name="Barry K.W."/>
            <person name="Cichocki N."/>
            <person name="Veneault-Fourrey C."/>
            <person name="LaButti K."/>
            <person name="Lindquist E.A."/>
            <person name="Lipzen A."/>
            <person name="Lundell T."/>
            <person name="Morin E."/>
            <person name="Murat C."/>
            <person name="Riley R."/>
            <person name="Ohm R."/>
            <person name="Sun H."/>
            <person name="Tunlid A."/>
            <person name="Henrissat B."/>
            <person name="Grigoriev I.V."/>
            <person name="Hibbett D.S."/>
            <person name="Martin F."/>
        </authorList>
    </citation>
    <scope>NUCLEOTIDE SEQUENCE [LARGE SCALE GENOMIC DNA]</scope>
    <source>
        <strain evidence="3">Zn</strain>
    </source>
</reference>
<name>A0A0C3D9H1_OIDMZ</name>
<proteinExistence type="predicted"/>
<sequence>MWLNRLPKKLDEKLEKVCLGKRPNGEIILGWGILVIEGIHKRRISRLAAAMAALAMVISLAYSAGKKDVSSGFATGALVVACWTVFITALYFEFQGS</sequence>
<evidence type="ECO:0000256" key="1">
    <source>
        <dbReference type="SAM" id="Phobius"/>
    </source>
</evidence>
<dbReference type="InParanoid" id="A0A0C3D9H1"/>
<feature type="transmembrane region" description="Helical" evidence="1">
    <location>
        <begin position="47"/>
        <end position="65"/>
    </location>
</feature>
<accession>A0A0C3D9H1</accession>
<keyword evidence="1" id="KW-0472">Membrane</keyword>
<organism evidence="2 3">
    <name type="scientific">Oidiodendron maius (strain Zn)</name>
    <dbReference type="NCBI Taxonomy" id="913774"/>
    <lineage>
        <taxon>Eukaryota</taxon>
        <taxon>Fungi</taxon>
        <taxon>Dikarya</taxon>
        <taxon>Ascomycota</taxon>
        <taxon>Pezizomycotina</taxon>
        <taxon>Leotiomycetes</taxon>
        <taxon>Leotiomycetes incertae sedis</taxon>
        <taxon>Myxotrichaceae</taxon>
        <taxon>Oidiodendron</taxon>
    </lineage>
</organism>
<gene>
    <name evidence="2" type="ORF">OIDMADRAFT_16429</name>
</gene>
<evidence type="ECO:0000313" key="2">
    <source>
        <dbReference type="EMBL" id="KIN07979.1"/>
    </source>
</evidence>
<keyword evidence="1" id="KW-0812">Transmembrane</keyword>
<dbReference type="EMBL" id="KN832870">
    <property type="protein sequence ID" value="KIN07979.1"/>
    <property type="molecule type" value="Genomic_DNA"/>
</dbReference>
<keyword evidence="3" id="KW-1185">Reference proteome</keyword>
<dbReference type="Proteomes" id="UP000054321">
    <property type="component" value="Unassembled WGS sequence"/>
</dbReference>
<protein>
    <submittedName>
        <fullName evidence="2">Uncharacterized protein</fullName>
    </submittedName>
</protein>
<dbReference type="HOGENOM" id="CLU_2347259_0_0_1"/>
<dbReference type="OrthoDB" id="4590010at2759"/>
<evidence type="ECO:0000313" key="3">
    <source>
        <dbReference type="Proteomes" id="UP000054321"/>
    </source>
</evidence>
<dbReference type="AlphaFoldDB" id="A0A0C3D9H1"/>
<keyword evidence="1" id="KW-1133">Transmembrane helix</keyword>
<feature type="transmembrane region" description="Helical" evidence="1">
    <location>
        <begin position="71"/>
        <end position="92"/>
    </location>
</feature>